<evidence type="ECO:0000313" key="2">
    <source>
        <dbReference type="Proteomes" id="UP000886501"/>
    </source>
</evidence>
<dbReference type="EMBL" id="MU118064">
    <property type="protein sequence ID" value="KAF9646230.1"/>
    <property type="molecule type" value="Genomic_DNA"/>
</dbReference>
<keyword evidence="2" id="KW-1185">Reference proteome</keyword>
<accession>A0ACB6ZA03</accession>
<evidence type="ECO:0000313" key="1">
    <source>
        <dbReference type="EMBL" id="KAF9646230.1"/>
    </source>
</evidence>
<dbReference type="Proteomes" id="UP000886501">
    <property type="component" value="Unassembled WGS sequence"/>
</dbReference>
<organism evidence="1 2">
    <name type="scientific">Thelephora ganbajun</name>
    <name type="common">Ganba fungus</name>
    <dbReference type="NCBI Taxonomy" id="370292"/>
    <lineage>
        <taxon>Eukaryota</taxon>
        <taxon>Fungi</taxon>
        <taxon>Dikarya</taxon>
        <taxon>Basidiomycota</taxon>
        <taxon>Agaricomycotina</taxon>
        <taxon>Agaricomycetes</taxon>
        <taxon>Thelephorales</taxon>
        <taxon>Thelephoraceae</taxon>
        <taxon>Thelephora</taxon>
    </lineage>
</organism>
<reference evidence="1" key="1">
    <citation type="submission" date="2019-10" db="EMBL/GenBank/DDBJ databases">
        <authorList>
            <consortium name="DOE Joint Genome Institute"/>
            <person name="Kuo A."/>
            <person name="Miyauchi S."/>
            <person name="Kiss E."/>
            <person name="Drula E."/>
            <person name="Kohler A."/>
            <person name="Sanchez-Garcia M."/>
            <person name="Andreopoulos B."/>
            <person name="Barry K.W."/>
            <person name="Bonito G."/>
            <person name="Buee M."/>
            <person name="Carver A."/>
            <person name="Chen C."/>
            <person name="Cichocki N."/>
            <person name="Clum A."/>
            <person name="Culley D."/>
            <person name="Crous P.W."/>
            <person name="Fauchery L."/>
            <person name="Girlanda M."/>
            <person name="Hayes R."/>
            <person name="Keri Z."/>
            <person name="Labutti K."/>
            <person name="Lipzen A."/>
            <person name="Lombard V."/>
            <person name="Magnuson J."/>
            <person name="Maillard F."/>
            <person name="Morin E."/>
            <person name="Murat C."/>
            <person name="Nolan M."/>
            <person name="Ohm R."/>
            <person name="Pangilinan J."/>
            <person name="Pereira M."/>
            <person name="Perotto S."/>
            <person name="Peter M."/>
            <person name="Riley R."/>
            <person name="Sitrit Y."/>
            <person name="Stielow B."/>
            <person name="Szollosi G."/>
            <person name="Zifcakova L."/>
            <person name="Stursova M."/>
            <person name="Spatafora J.W."/>
            <person name="Tedersoo L."/>
            <person name="Vaario L.-M."/>
            <person name="Yamada A."/>
            <person name="Yan M."/>
            <person name="Wang P."/>
            <person name="Xu J."/>
            <person name="Bruns T."/>
            <person name="Baldrian P."/>
            <person name="Vilgalys R."/>
            <person name="Henrissat B."/>
            <person name="Grigoriev I.V."/>
            <person name="Hibbett D."/>
            <person name="Nagy L.G."/>
            <person name="Martin F.M."/>
        </authorList>
    </citation>
    <scope>NUCLEOTIDE SEQUENCE</scope>
    <source>
        <strain evidence="1">P2</strain>
    </source>
</reference>
<gene>
    <name evidence="1" type="ORF">BDM02DRAFT_3100173</name>
</gene>
<sequence length="390" mass="43954">MRRCNRQFAKYACPQCNIPYCSLTCFRSERHNQCSEGFYRDQIQSDIRTVPSATAQEQLKMMELLQRFEESSAEEVDLDDEDEEENALAQRLKGVDLDSVSPDDLWDLLPEGQRAKFLKTVEDPSSNLTKQLLADGGLLHKQFTPWWKSHEDPSVKCPTMMSIPRALVERMPNDGPSLLYNICAACIVYAYVCRHFQVSRLTDASAEETTGIKGVLSSIAHFVTDRKSEIIHAGLSAIVTDLWSRLGENQISPGAFSLILQDASVILRPRVVTEVRAVMEPDGPEGVTPSSHPNENILRVLSDMARLYDRGDSDQSTQKRRDVATSRKLRFYAARVMCTPEMTLRVLAEEVLAQSKLMVLEPDGGGQSQDFFSPRTRTTPVRPRPIIEEL</sequence>
<protein>
    <submittedName>
        <fullName evidence="1">Uncharacterized protein</fullName>
    </submittedName>
</protein>
<name>A0ACB6ZA03_THEGA</name>
<proteinExistence type="predicted"/>
<comment type="caution">
    <text evidence="1">The sequence shown here is derived from an EMBL/GenBank/DDBJ whole genome shotgun (WGS) entry which is preliminary data.</text>
</comment>
<reference evidence="1" key="2">
    <citation type="journal article" date="2020" name="Nat. Commun.">
        <title>Large-scale genome sequencing of mycorrhizal fungi provides insights into the early evolution of symbiotic traits.</title>
        <authorList>
            <person name="Miyauchi S."/>
            <person name="Kiss E."/>
            <person name="Kuo A."/>
            <person name="Drula E."/>
            <person name="Kohler A."/>
            <person name="Sanchez-Garcia M."/>
            <person name="Morin E."/>
            <person name="Andreopoulos B."/>
            <person name="Barry K.W."/>
            <person name="Bonito G."/>
            <person name="Buee M."/>
            <person name="Carver A."/>
            <person name="Chen C."/>
            <person name="Cichocki N."/>
            <person name="Clum A."/>
            <person name="Culley D."/>
            <person name="Crous P.W."/>
            <person name="Fauchery L."/>
            <person name="Girlanda M."/>
            <person name="Hayes R.D."/>
            <person name="Keri Z."/>
            <person name="LaButti K."/>
            <person name="Lipzen A."/>
            <person name="Lombard V."/>
            <person name="Magnuson J."/>
            <person name="Maillard F."/>
            <person name="Murat C."/>
            <person name="Nolan M."/>
            <person name="Ohm R.A."/>
            <person name="Pangilinan J."/>
            <person name="Pereira M.F."/>
            <person name="Perotto S."/>
            <person name="Peter M."/>
            <person name="Pfister S."/>
            <person name="Riley R."/>
            <person name="Sitrit Y."/>
            <person name="Stielow J.B."/>
            <person name="Szollosi G."/>
            <person name="Zifcakova L."/>
            <person name="Stursova M."/>
            <person name="Spatafora J.W."/>
            <person name="Tedersoo L."/>
            <person name="Vaario L.M."/>
            <person name="Yamada A."/>
            <person name="Yan M."/>
            <person name="Wang P."/>
            <person name="Xu J."/>
            <person name="Bruns T."/>
            <person name="Baldrian P."/>
            <person name="Vilgalys R."/>
            <person name="Dunand C."/>
            <person name="Henrissat B."/>
            <person name="Grigoriev I.V."/>
            <person name="Hibbett D."/>
            <person name="Nagy L.G."/>
            <person name="Martin F.M."/>
        </authorList>
    </citation>
    <scope>NUCLEOTIDE SEQUENCE</scope>
    <source>
        <strain evidence="1">P2</strain>
    </source>
</reference>